<organism evidence="2 3">
    <name type="scientific">Stephania cephalantha</name>
    <dbReference type="NCBI Taxonomy" id="152367"/>
    <lineage>
        <taxon>Eukaryota</taxon>
        <taxon>Viridiplantae</taxon>
        <taxon>Streptophyta</taxon>
        <taxon>Embryophyta</taxon>
        <taxon>Tracheophyta</taxon>
        <taxon>Spermatophyta</taxon>
        <taxon>Magnoliopsida</taxon>
        <taxon>Ranunculales</taxon>
        <taxon>Menispermaceae</taxon>
        <taxon>Menispermoideae</taxon>
        <taxon>Cissampelideae</taxon>
        <taxon>Stephania</taxon>
    </lineage>
</organism>
<feature type="compositionally biased region" description="Acidic residues" evidence="1">
    <location>
        <begin position="89"/>
        <end position="98"/>
    </location>
</feature>
<dbReference type="EMBL" id="JBBNAG010000007">
    <property type="protein sequence ID" value="KAK9117962.1"/>
    <property type="molecule type" value="Genomic_DNA"/>
</dbReference>
<keyword evidence="3" id="KW-1185">Reference proteome</keyword>
<evidence type="ECO:0000313" key="2">
    <source>
        <dbReference type="EMBL" id="KAK9117962.1"/>
    </source>
</evidence>
<feature type="region of interest" description="Disordered" evidence="1">
    <location>
        <begin position="61"/>
        <end position="98"/>
    </location>
</feature>
<sequence>MRLLKLAKEKNNPDCKGLGDIVLFGNEVRMRMKDYYAWQVLLRMEVFGGFHDNVARRSYSKLHCPPGKNEGDEGMRAGQARKDKQMNGDFDDDDNDDDEEEISFHEYVSNEFKQIKNKLSICLSGLCNNVPSTCISEVVEDINQILALLDSVETLLNEDIVSDEELSKICSS</sequence>
<name>A0AAP0INU0_9MAGN</name>
<evidence type="ECO:0000313" key="3">
    <source>
        <dbReference type="Proteomes" id="UP001419268"/>
    </source>
</evidence>
<dbReference type="AlphaFoldDB" id="A0AAP0INU0"/>
<evidence type="ECO:0000256" key="1">
    <source>
        <dbReference type="SAM" id="MobiDB-lite"/>
    </source>
</evidence>
<dbReference type="Proteomes" id="UP001419268">
    <property type="component" value="Unassembled WGS sequence"/>
</dbReference>
<feature type="compositionally biased region" description="Basic and acidic residues" evidence="1">
    <location>
        <begin position="69"/>
        <end position="86"/>
    </location>
</feature>
<protein>
    <submittedName>
        <fullName evidence="2">Uncharacterized protein</fullName>
    </submittedName>
</protein>
<gene>
    <name evidence="2" type="ORF">Scep_016055</name>
</gene>
<reference evidence="2 3" key="1">
    <citation type="submission" date="2024-01" db="EMBL/GenBank/DDBJ databases">
        <title>Genome assemblies of Stephania.</title>
        <authorList>
            <person name="Yang L."/>
        </authorList>
    </citation>
    <scope>NUCLEOTIDE SEQUENCE [LARGE SCALE GENOMIC DNA]</scope>
    <source>
        <strain evidence="2">JXDWG</strain>
        <tissue evidence="2">Leaf</tissue>
    </source>
</reference>
<proteinExistence type="predicted"/>
<comment type="caution">
    <text evidence="2">The sequence shown here is derived from an EMBL/GenBank/DDBJ whole genome shotgun (WGS) entry which is preliminary data.</text>
</comment>
<accession>A0AAP0INU0</accession>